<dbReference type="AlphaFoldDB" id="A0A835CQP9"/>
<accession>A0A835CQP9</accession>
<keyword evidence="4" id="KW-0539">Nucleus</keyword>
<comment type="subcellular location">
    <subcellularLocation>
        <location evidence="1">Nucleus</location>
    </subcellularLocation>
</comment>
<dbReference type="PROSITE" id="PS50102">
    <property type="entry name" value="RRM"/>
    <property type="match status" value="1"/>
</dbReference>
<dbReference type="SMART" id="SM00360">
    <property type="entry name" value="RRM"/>
    <property type="match status" value="1"/>
</dbReference>
<feature type="domain" description="RRM" evidence="7">
    <location>
        <begin position="75"/>
        <end position="153"/>
    </location>
</feature>
<dbReference type="InterPro" id="IPR035979">
    <property type="entry name" value="RBD_domain_sf"/>
</dbReference>
<name>A0A835CQP9_APHGI</name>
<dbReference type="FunFam" id="3.30.70.330:FF:000132">
    <property type="entry name" value="Small nuclear ribonucleoprotein U11/U12 subunit 35"/>
    <property type="match status" value="1"/>
</dbReference>
<evidence type="ECO:0000259" key="7">
    <source>
        <dbReference type="PROSITE" id="PS50102"/>
    </source>
</evidence>
<gene>
    <name evidence="8" type="ORF">HCN44_010834</name>
</gene>
<sequence length="197" mass="22123">MPTPDDDIGHPANTTYIISIHDDLMKNWSPYAVTYDPLKAGSIDGTDTEPHDKAITRAINARYDPPRDLKSDPSRTLFVGKIGPDITKNDLTELFMTVGDVRSVKVIVDIVTGYSRGYAFVEMNNDDDARRAVRRLNDKIINGCKIFVDWECSRTMKGWKPRRLGGGFGGKKESGQLRFGGKDRPFKKPIFISTKKL</sequence>
<evidence type="ECO:0000313" key="8">
    <source>
        <dbReference type="EMBL" id="KAF7992014.1"/>
    </source>
</evidence>
<dbReference type="InterPro" id="IPR000504">
    <property type="entry name" value="RRM_dom"/>
</dbReference>
<organism evidence="8 9">
    <name type="scientific">Aphidius gifuensis</name>
    <name type="common">Parasitoid wasp</name>
    <dbReference type="NCBI Taxonomy" id="684658"/>
    <lineage>
        <taxon>Eukaryota</taxon>
        <taxon>Metazoa</taxon>
        <taxon>Ecdysozoa</taxon>
        <taxon>Arthropoda</taxon>
        <taxon>Hexapoda</taxon>
        <taxon>Insecta</taxon>
        <taxon>Pterygota</taxon>
        <taxon>Neoptera</taxon>
        <taxon>Endopterygota</taxon>
        <taxon>Hymenoptera</taxon>
        <taxon>Apocrita</taxon>
        <taxon>Ichneumonoidea</taxon>
        <taxon>Braconidae</taxon>
        <taxon>Aphidiinae</taxon>
        <taxon>Aphidius</taxon>
    </lineage>
</organism>
<protein>
    <recommendedName>
        <fullName evidence="2">U11/U12 small nuclear ribonucleoprotein 35 kDa protein</fullName>
    </recommendedName>
    <alternativeName>
        <fullName evidence="5">U1 snRNP-binding protein homolog</fullName>
    </alternativeName>
</protein>
<evidence type="ECO:0000256" key="6">
    <source>
        <dbReference type="PROSITE-ProRule" id="PRU00176"/>
    </source>
</evidence>
<reference evidence="8 9" key="1">
    <citation type="submission" date="2020-08" db="EMBL/GenBank/DDBJ databases">
        <title>Aphidius gifuensis genome sequencing and assembly.</title>
        <authorList>
            <person name="Du Z."/>
        </authorList>
    </citation>
    <scope>NUCLEOTIDE SEQUENCE [LARGE SCALE GENOMIC DNA]</scope>
    <source>
        <strain evidence="8">YNYX2018</strain>
        <tissue evidence="8">Adults</tissue>
    </source>
</reference>
<dbReference type="GO" id="GO:0000398">
    <property type="term" value="P:mRNA splicing, via spliceosome"/>
    <property type="evidence" value="ECO:0007669"/>
    <property type="project" value="TreeGrafter"/>
</dbReference>
<dbReference type="OrthoDB" id="6159137at2759"/>
<evidence type="ECO:0000256" key="2">
    <source>
        <dbReference type="ARBA" id="ARBA00021080"/>
    </source>
</evidence>
<comment type="caution">
    <text evidence="8">The sequence shown here is derived from an EMBL/GenBank/DDBJ whole genome shotgun (WGS) entry which is preliminary data.</text>
</comment>
<proteinExistence type="predicted"/>
<dbReference type="InterPro" id="IPR012677">
    <property type="entry name" value="Nucleotide-bd_a/b_plait_sf"/>
</dbReference>
<evidence type="ECO:0000313" key="9">
    <source>
        <dbReference type="Proteomes" id="UP000639338"/>
    </source>
</evidence>
<keyword evidence="3 6" id="KW-0694">RNA-binding</keyword>
<evidence type="ECO:0000256" key="5">
    <source>
        <dbReference type="ARBA" id="ARBA00031739"/>
    </source>
</evidence>
<keyword evidence="9" id="KW-1185">Reference proteome</keyword>
<evidence type="ECO:0000256" key="4">
    <source>
        <dbReference type="ARBA" id="ARBA00023242"/>
    </source>
</evidence>
<dbReference type="Proteomes" id="UP000639338">
    <property type="component" value="Unassembled WGS sequence"/>
</dbReference>
<dbReference type="GO" id="GO:0071011">
    <property type="term" value="C:precatalytic spliceosome"/>
    <property type="evidence" value="ECO:0007669"/>
    <property type="project" value="TreeGrafter"/>
</dbReference>
<dbReference type="Pfam" id="PF00076">
    <property type="entry name" value="RRM_1"/>
    <property type="match status" value="1"/>
</dbReference>
<dbReference type="GO" id="GO:0003729">
    <property type="term" value="F:mRNA binding"/>
    <property type="evidence" value="ECO:0007669"/>
    <property type="project" value="TreeGrafter"/>
</dbReference>
<evidence type="ECO:0000256" key="3">
    <source>
        <dbReference type="ARBA" id="ARBA00022884"/>
    </source>
</evidence>
<dbReference type="PANTHER" id="PTHR13952">
    <property type="entry name" value="U1 SMALL NUCLEAR RIBONUCLEOPROTEIN 70 KD"/>
    <property type="match status" value="1"/>
</dbReference>
<dbReference type="Gene3D" id="3.30.70.330">
    <property type="match status" value="1"/>
</dbReference>
<dbReference type="GO" id="GO:0017069">
    <property type="term" value="F:snRNA binding"/>
    <property type="evidence" value="ECO:0007669"/>
    <property type="project" value="TreeGrafter"/>
</dbReference>
<dbReference type="InterPro" id="IPR051183">
    <property type="entry name" value="U1_U11-U12_snRNP_70-35kDa"/>
</dbReference>
<dbReference type="EMBL" id="JACMRX010000004">
    <property type="protein sequence ID" value="KAF7992014.1"/>
    <property type="molecule type" value="Genomic_DNA"/>
</dbReference>
<dbReference type="SUPFAM" id="SSF54928">
    <property type="entry name" value="RNA-binding domain, RBD"/>
    <property type="match status" value="1"/>
</dbReference>
<evidence type="ECO:0000256" key="1">
    <source>
        <dbReference type="ARBA" id="ARBA00004123"/>
    </source>
</evidence>
<dbReference type="PANTHER" id="PTHR13952:SF6">
    <property type="entry name" value="U11_U12 SMALL NUCLEAR RIBONUCLEOPROTEIN 35 KDA PROTEIN"/>
    <property type="match status" value="1"/>
</dbReference>